<dbReference type="EMBL" id="CAQQ02142727">
    <property type="status" value="NOT_ANNOTATED_CDS"/>
    <property type="molecule type" value="Genomic_DNA"/>
</dbReference>
<comment type="subcellular location">
    <subcellularLocation>
        <location evidence="1">Nucleus</location>
    </subcellularLocation>
</comment>
<dbReference type="GO" id="GO:0005634">
    <property type="term" value="C:nucleus"/>
    <property type="evidence" value="ECO:0007669"/>
    <property type="project" value="UniProtKB-SubCell"/>
</dbReference>
<evidence type="ECO:0000313" key="12">
    <source>
        <dbReference type="EnsemblMetazoa" id="MESCA007869-PA"/>
    </source>
</evidence>
<evidence type="ECO:0000256" key="9">
    <source>
        <dbReference type="PROSITE-ProRule" id="PRU00125"/>
    </source>
</evidence>
<reference evidence="12" key="2">
    <citation type="submission" date="2015-06" db="UniProtKB">
        <authorList>
            <consortium name="EnsemblMetazoa"/>
        </authorList>
    </citation>
    <scope>IDENTIFICATION</scope>
</reference>
<keyword evidence="3" id="KW-0677">Repeat</keyword>
<feature type="chain" id="PRO_5004577759" description="LIM zinc-binding domain-containing protein" evidence="10">
    <location>
        <begin position="27"/>
        <end position="109"/>
    </location>
</feature>
<organism evidence="12 13">
    <name type="scientific">Megaselia scalaris</name>
    <name type="common">Humpbacked fly</name>
    <name type="synonym">Phora scalaris</name>
    <dbReference type="NCBI Taxonomy" id="36166"/>
    <lineage>
        <taxon>Eukaryota</taxon>
        <taxon>Metazoa</taxon>
        <taxon>Ecdysozoa</taxon>
        <taxon>Arthropoda</taxon>
        <taxon>Hexapoda</taxon>
        <taxon>Insecta</taxon>
        <taxon>Pterygota</taxon>
        <taxon>Neoptera</taxon>
        <taxon>Endopterygota</taxon>
        <taxon>Diptera</taxon>
        <taxon>Brachycera</taxon>
        <taxon>Muscomorpha</taxon>
        <taxon>Platypezoidea</taxon>
        <taxon>Phoridae</taxon>
        <taxon>Megaseliini</taxon>
        <taxon>Megaselia</taxon>
    </lineage>
</organism>
<dbReference type="GO" id="GO:0030182">
    <property type="term" value="P:neuron differentiation"/>
    <property type="evidence" value="ECO:0007669"/>
    <property type="project" value="TreeGrafter"/>
</dbReference>
<evidence type="ECO:0000256" key="10">
    <source>
        <dbReference type="SAM" id="SignalP"/>
    </source>
</evidence>
<accession>T1GVQ3</accession>
<dbReference type="SMART" id="SM00132">
    <property type="entry name" value="LIM"/>
    <property type="match status" value="1"/>
</dbReference>
<keyword evidence="5 9" id="KW-0440">LIM domain</keyword>
<dbReference type="GO" id="GO:0000977">
    <property type="term" value="F:RNA polymerase II transcription regulatory region sequence-specific DNA binding"/>
    <property type="evidence" value="ECO:0007669"/>
    <property type="project" value="TreeGrafter"/>
</dbReference>
<evidence type="ECO:0000313" key="13">
    <source>
        <dbReference type="Proteomes" id="UP000015102"/>
    </source>
</evidence>
<dbReference type="EnsemblMetazoa" id="MESCA007869-RA">
    <property type="protein sequence ID" value="MESCA007869-PA"/>
    <property type="gene ID" value="MESCA007869"/>
</dbReference>
<dbReference type="CDD" id="cd09373">
    <property type="entry name" value="LIM1_AWH"/>
    <property type="match status" value="1"/>
</dbReference>
<dbReference type="PANTHER" id="PTHR24208:SF127">
    <property type="entry name" value="LIM_HOMEOBOX PROTEIN AWH"/>
    <property type="match status" value="1"/>
</dbReference>
<dbReference type="SUPFAM" id="SSF57716">
    <property type="entry name" value="Glucocorticoid receptor-like (DNA-binding domain)"/>
    <property type="match status" value="1"/>
</dbReference>
<keyword evidence="8" id="KW-0539">Nucleus</keyword>
<keyword evidence="7" id="KW-0371">Homeobox</keyword>
<dbReference type="Pfam" id="PF00412">
    <property type="entry name" value="LIM"/>
    <property type="match status" value="1"/>
</dbReference>
<evidence type="ECO:0000256" key="3">
    <source>
        <dbReference type="ARBA" id="ARBA00022737"/>
    </source>
</evidence>
<dbReference type="FunFam" id="2.10.110.10:FF:000006">
    <property type="entry name" value="LIM homeobox transcription factor 1-beta"/>
    <property type="match status" value="1"/>
</dbReference>
<dbReference type="HOGENOM" id="CLU_2186948_0_0_1"/>
<evidence type="ECO:0000256" key="7">
    <source>
        <dbReference type="ARBA" id="ARBA00023155"/>
    </source>
</evidence>
<dbReference type="Gene3D" id="2.10.110.10">
    <property type="entry name" value="Cysteine Rich Protein"/>
    <property type="match status" value="1"/>
</dbReference>
<keyword evidence="6" id="KW-0238">DNA-binding</keyword>
<sequence length="109" mass="12670">MGFYMSNWLVITHKLCFMGFWGCVTGRDASLVPLYRLWEIDLKYFIMTELRSCAACGKPISDRYFLEVGGCSWHGSCLTCCVCLSPLDREQSCFIRERQVYCKNDYANF</sequence>
<evidence type="ECO:0000256" key="2">
    <source>
        <dbReference type="ARBA" id="ARBA00022723"/>
    </source>
</evidence>
<dbReference type="AlphaFoldDB" id="T1GVQ3"/>
<dbReference type="Proteomes" id="UP000015102">
    <property type="component" value="Unassembled WGS sequence"/>
</dbReference>
<evidence type="ECO:0000256" key="5">
    <source>
        <dbReference type="ARBA" id="ARBA00023038"/>
    </source>
</evidence>
<evidence type="ECO:0000256" key="4">
    <source>
        <dbReference type="ARBA" id="ARBA00022833"/>
    </source>
</evidence>
<proteinExistence type="predicted"/>
<evidence type="ECO:0000256" key="8">
    <source>
        <dbReference type="ARBA" id="ARBA00023242"/>
    </source>
</evidence>
<protein>
    <recommendedName>
        <fullName evidence="11">LIM zinc-binding domain-containing protein</fullName>
    </recommendedName>
</protein>
<evidence type="ECO:0000256" key="6">
    <source>
        <dbReference type="ARBA" id="ARBA00023125"/>
    </source>
</evidence>
<dbReference type="GO" id="GO:0000981">
    <property type="term" value="F:DNA-binding transcription factor activity, RNA polymerase II-specific"/>
    <property type="evidence" value="ECO:0007669"/>
    <property type="project" value="TreeGrafter"/>
</dbReference>
<dbReference type="InterPro" id="IPR050453">
    <property type="entry name" value="LIM_Homeobox_TF"/>
</dbReference>
<dbReference type="PANTHER" id="PTHR24208">
    <property type="entry name" value="LIM/HOMEOBOX PROTEIN LHX"/>
    <property type="match status" value="1"/>
</dbReference>
<evidence type="ECO:0000259" key="11">
    <source>
        <dbReference type="PROSITE" id="PS50023"/>
    </source>
</evidence>
<dbReference type="InterPro" id="IPR001781">
    <property type="entry name" value="Znf_LIM"/>
</dbReference>
<dbReference type="EMBL" id="CAQQ02142728">
    <property type="status" value="NOT_ANNOTATED_CDS"/>
    <property type="molecule type" value="Genomic_DNA"/>
</dbReference>
<dbReference type="GO" id="GO:0046872">
    <property type="term" value="F:metal ion binding"/>
    <property type="evidence" value="ECO:0007669"/>
    <property type="project" value="UniProtKB-KW"/>
</dbReference>
<dbReference type="PROSITE" id="PS00478">
    <property type="entry name" value="LIM_DOMAIN_1"/>
    <property type="match status" value="1"/>
</dbReference>
<feature type="domain" description="LIM zinc-binding" evidence="11">
    <location>
        <begin position="51"/>
        <end position="109"/>
    </location>
</feature>
<keyword evidence="13" id="KW-1185">Reference proteome</keyword>
<evidence type="ECO:0000256" key="1">
    <source>
        <dbReference type="ARBA" id="ARBA00004123"/>
    </source>
</evidence>
<feature type="signal peptide" evidence="10">
    <location>
        <begin position="1"/>
        <end position="26"/>
    </location>
</feature>
<reference evidence="13" key="1">
    <citation type="submission" date="2013-02" db="EMBL/GenBank/DDBJ databases">
        <authorList>
            <person name="Hughes D."/>
        </authorList>
    </citation>
    <scope>NUCLEOTIDE SEQUENCE</scope>
    <source>
        <strain>Durham</strain>
        <strain evidence="13">NC isolate 2 -- Noor lab</strain>
    </source>
</reference>
<keyword evidence="2 9" id="KW-0479">Metal-binding</keyword>
<dbReference type="EMBL" id="CAQQ02142729">
    <property type="status" value="NOT_ANNOTATED_CDS"/>
    <property type="molecule type" value="Genomic_DNA"/>
</dbReference>
<name>T1GVQ3_MEGSC</name>
<keyword evidence="10" id="KW-0732">Signal</keyword>
<dbReference type="PROSITE" id="PS50023">
    <property type="entry name" value="LIM_DOMAIN_2"/>
    <property type="match status" value="1"/>
</dbReference>
<dbReference type="EMBL" id="CAQQ02142726">
    <property type="status" value="NOT_ANNOTATED_CDS"/>
    <property type="molecule type" value="Genomic_DNA"/>
</dbReference>
<dbReference type="STRING" id="36166.T1GVQ3"/>
<keyword evidence="4 9" id="KW-0862">Zinc</keyword>